<organism evidence="2 3">
    <name type="scientific">Citrus unshiu</name>
    <name type="common">Satsuma mandarin</name>
    <name type="synonym">Citrus nobilis var. unshiu</name>
    <dbReference type="NCBI Taxonomy" id="55188"/>
    <lineage>
        <taxon>Eukaryota</taxon>
        <taxon>Viridiplantae</taxon>
        <taxon>Streptophyta</taxon>
        <taxon>Embryophyta</taxon>
        <taxon>Tracheophyta</taxon>
        <taxon>Spermatophyta</taxon>
        <taxon>Magnoliopsida</taxon>
        <taxon>eudicotyledons</taxon>
        <taxon>Gunneridae</taxon>
        <taxon>Pentapetalae</taxon>
        <taxon>rosids</taxon>
        <taxon>malvids</taxon>
        <taxon>Sapindales</taxon>
        <taxon>Rutaceae</taxon>
        <taxon>Aurantioideae</taxon>
        <taxon>Citrus</taxon>
    </lineage>
</organism>
<keyword evidence="1" id="KW-1133">Transmembrane helix</keyword>
<keyword evidence="1" id="KW-0472">Membrane</keyword>
<dbReference type="AlphaFoldDB" id="A0A2H5NMY1"/>
<feature type="transmembrane region" description="Helical" evidence="1">
    <location>
        <begin position="15"/>
        <end position="35"/>
    </location>
</feature>
<accession>A0A2H5NMY1</accession>
<evidence type="ECO:0000313" key="3">
    <source>
        <dbReference type="Proteomes" id="UP000236630"/>
    </source>
</evidence>
<reference evidence="2 3" key="1">
    <citation type="journal article" date="2017" name="Front. Genet.">
        <title>Draft sequencing of the heterozygous diploid genome of Satsuma (Citrus unshiu Marc.) using a hybrid assembly approach.</title>
        <authorList>
            <person name="Shimizu T."/>
            <person name="Tanizawa Y."/>
            <person name="Mochizuki T."/>
            <person name="Nagasaki H."/>
            <person name="Yoshioka T."/>
            <person name="Toyoda A."/>
            <person name="Fujiyama A."/>
            <person name="Kaminuma E."/>
            <person name="Nakamura Y."/>
        </authorList>
    </citation>
    <scope>NUCLEOTIDE SEQUENCE [LARGE SCALE GENOMIC DNA]</scope>
    <source>
        <strain evidence="3">cv. Miyagawa wase</strain>
    </source>
</reference>
<comment type="caution">
    <text evidence="2">The sequence shown here is derived from an EMBL/GenBank/DDBJ whole genome shotgun (WGS) entry which is preliminary data.</text>
</comment>
<dbReference type="STRING" id="55188.A0A2H5NMY1"/>
<dbReference type="Proteomes" id="UP000236630">
    <property type="component" value="Unassembled WGS sequence"/>
</dbReference>
<proteinExistence type="predicted"/>
<protein>
    <recommendedName>
        <fullName evidence="4">Protein DETOXIFICATION</fullName>
    </recommendedName>
</protein>
<evidence type="ECO:0008006" key="4">
    <source>
        <dbReference type="Google" id="ProtNLM"/>
    </source>
</evidence>
<gene>
    <name evidence="2" type="ORF">CUMW_060300</name>
</gene>
<evidence type="ECO:0000256" key="1">
    <source>
        <dbReference type="SAM" id="Phobius"/>
    </source>
</evidence>
<name>A0A2H5NMY1_CITUN</name>
<evidence type="ECO:0000313" key="2">
    <source>
        <dbReference type="EMBL" id="GAY41544.1"/>
    </source>
</evidence>
<keyword evidence="1" id="KW-0812">Transmembrane</keyword>
<keyword evidence="3" id="KW-1185">Reference proteome</keyword>
<dbReference type="EMBL" id="BDQV01000014">
    <property type="protein sequence ID" value="GAY41544.1"/>
    <property type="molecule type" value="Genomic_DNA"/>
</dbReference>
<sequence>MRQHSLSNRSLMHQGIWGGMIFGGTFVQTVILAIITARCDWEKEAGIAKQRLQKWSNPNPDDKRADRS</sequence>